<evidence type="ECO:0000256" key="1">
    <source>
        <dbReference type="SAM" id="Phobius"/>
    </source>
</evidence>
<accession>A0A5C7AU60</accession>
<name>A0A5C7AU60_9FLAO</name>
<evidence type="ECO:0000313" key="2">
    <source>
        <dbReference type="EMBL" id="TXE11644.1"/>
    </source>
</evidence>
<feature type="transmembrane region" description="Helical" evidence="1">
    <location>
        <begin position="7"/>
        <end position="25"/>
    </location>
</feature>
<keyword evidence="1" id="KW-1133">Transmembrane helix</keyword>
<evidence type="ECO:0008006" key="4">
    <source>
        <dbReference type="Google" id="ProtNLM"/>
    </source>
</evidence>
<gene>
    <name evidence="2" type="ORF">FUA26_06130</name>
</gene>
<dbReference type="EMBL" id="VOSC01000019">
    <property type="protein sequence ID" value="TXE11644.1"/>
    <property type="molecule type" value="Genomic_DNA"/>
</dbReference>
<comment type="caution">
    <text evidence="2">The sequence shown here is derived from an EMBL/GenBank/DDBJ whole genome shotgun (WGS) entry which is preliminary data.</text>
</comment>
<dbReference type="AlphaFoldDB" id="A0A5C7AU60"/>
<keyword evidence="3" id="KW-1185">Reference proteome</keyword>
<sequence length="117" mass="13087">MKLMQRLGYYLGGFSVGLIILAFFLSGKKTSCSYGPEARVLKNIHAKTLDYTPTFIKDSVAIKQVLNTGNVVFSKSNPRQTPCGTYFIEGQHNDYMYELTIQNCDSTATVLHFNHAP</sequence>
<dbReference type="Proteomes" id="UP000321790">
    <property type="component" value="Unassembled WGS sequence"/>
</dbReference>
<protein>
    <recommendedName>
        <fullName evidence="4">DUF4258 domain-containing protein</fullName>
    </recommendedName>
</protein>
<keyword evidence="1" id="KW-0812">Transmembrane</keyword>
<dbReference type="OrthoDB" id="1466970at2"/>
<organism evidence="2 3">
    <name type="scientific">Seonamhaeicola algicola</name>
    <dbReference type="NCBI Taxonomy" id="1719036"/>
    <lineage>
        <taxon>Bacteria</taxon>
        <taxon>Pseudomonadati</taxon>
        <taxon>Bacteroidota</taxon>
        <taxon>Flavobacteriia</taxon>
        <taxon>Flavobacteriales</taxon>
        <taxon>Flavobacteriaceae</taxon>
    </lineage>
</organism>
<reference evidence="3" key="1">
    <citation type="submission" date="2019-08" db="EMBL/GenBank/DDBJ databases">
        <title>Seonamhaeicola sediminis sp. nov., isolated from marine sediment.</title>
        <authorList>
            <person name="Cao W.R."/>
        </authorList>
    </citation>
    <scope>NUCLEOTIDE SEQUENCE [LARGE SCALE GENOMIC DNA]</scope>
    <source>
        <strain evidence="3">Gy8</strain>
    </source>
</reference>
<keyword evidence="1" id="KW-0472">Membrane</keyword>
<proteinExistence type="predicted"/>
<dbReference type="RefSeq" id="WP_147133076.1">
    <property type="nucleotide sequence ID" value="NZ_VOSC01000019.1"/>
</dbReference>
<evidence type="ECO:0000313" key="3">
    <source>
        <dbReference type="Proteomes" id="UP000321790"/>
    </source>
</evidence>